<dbReference type="PRINTS" id="PR00469">
    <property type="entry name" value="PNDRDTASEII"/>
</dbReference>
<dbReference type="InterPro" id="IPR017896">
    <property type="entry name" value="4Fe4S_Fe-S-bd"/>
</dbReference>
<dbReference type="AlphaFoldDB" id="A0A6F8V9B6"/>
<sequence>MSDLTFYLVPALFALVAVSLHVRSHKKTSCRHAEALKEAVESGLTEPPSLHPVVDASVCVGSGACVRACPESAMGVISGKGLLVNPTHCIGHGACAPACPVGAIKLVFGTAKRGMDIPNVTPEFETNVPGLFIAGELGGMGLIRNAVKQGTQAIGTIAKRPRGKADFDVVIVGAGPAGISASLAAKQSNLRYVTIEQEDSLGGTTYHYPRNKLVMTAPMNLPLIGEIKVREISKESLMEIWRGVLDKAKLDIRFSERMEDIIQEDGVFVVKTSKGSYRAANVLFAIGRRGTPRKLGAKGEEHPKVVYRLIEAEQYRDCHVLVVGGGDSALEAALAISEQPGTTITLSYRSNAFSRVKPKNRERIDEAVASQRVRLALETTVREITPDLVMLKKGDEIVELPNQAIIVCAGGELPTPMLKKIGIQVEARYGT</sequence>
<dbReference type="Gene3D" id="3.50.50.60">
    <property type="entry name" value="FAD/NAD(P)-binding domain"/>
    <property type="match status" value="2"/>
</dbReference>
<dbReference type="KEGG" id="slac:SKTS_13190"/>
<dbReference type="SUPFAM" id="SSF54862">
    <property type="entry name" value="4Fe-4S ferredoxins"/>
    <property type="match status" value="1"/>
</dbReference>
<dbReference type="Gene3D" id="3.30.70.20">
    <property type="match status" value="1"/>
</dbReference>
<dbReference type="Pfam" id="PF13237">
    <property type="entry name" value="Fer4_10"/>
    <property type="match status" value="1"/>
</dbReference>
<evidence type="ECO:0000256" key="2">
    <source>
        <dbReference type="ARBA" id="ARBA00023002"/>
    </source>
</evidence>
<dbReference type="SUPFAM" id="SSF51905">
    <property type="entry name" value="FAD/NAD(P)-binding domain"/>
    <property type="match status" value="2"/>
</dbReference>
<dbReference type="PROSITE" id="PS51379">
    <property type="entry name" value="4FE4S_FER_2"/>
    <property type="match status" value="2"/>
</dbReference>
<dbReference type="InterPro" id="IPR036188">
    <property type="entry name" value="FAD/NAD-bd_sf"/>
</dbReference>
<evidence type="ECO:0000313" key="5">
    <source>
        <dbReference type="Proteomes" id="UP000502260"/>
    </source>
</evidence>
<keyword evidence="5" id="KW-1185">Reference proteome</keyword>
<dbReference type="PRINTS" id="PR00368">
    <property type="entry name" value="FADPNR"/>
</dbReference>
<evidence type="ECO:0000259" key="3">
    <source>
        <dbReference type="PROSITE" id="PS51379"/>
    </source>
</evidence>
<gene>
    <name evidence="4" type="ORF">SKTS_13190</name>
</gene>
<evidence type="ECO:0000313" key="4">
    <source>
        <dbReference type="EMBL" id="BCB26433.1"/>
    </source>
</evidence>
<feature type="domain" description="4Fe-4S ferredoxin-type" evidence="3">
    <location>
        <begin position="80"/>
        <end position="109"/>
    </location>
</feature>
<dbReference type="InterPro" id="IPR050097">
    <property type="entry name" value="Ferredoxin-NADP_redctase_2"/>
</dbReference>
<dbReference type="EMBL" id="AP022853">
    <property type="protein sequence ID" value="BCB26433.1"/>
    <property type="molecule type" value="Genomic_DNA"/>
</dbReference>
<dbReference type="GO" id="GO:0016491">
    <property type="term" value="F:oxidoreductase activity"/>
    <property type="evidence" value="ECO:0007669"/>
    <property type="project" value="UniProtKB-KW"/>
</dbReference>
<dbReference type="Proteomes" id="UP000502260">
    <property type="component" value="Chromosome"/>
</dbReference>
<protein>
    <recommendedName>
        <fullName evidence="3">4Fe-4S ferredoxin-type domain-containing protein</fullName>
    </recommendedName>
</protein>
<dbReference type="PANTHER" id="PTHR48105">
    <property type="entry name" value="THIOREDOXIN REDUCTASE 1-RELATED-RELATED"/>
    <property type="match status" value="1"/>
</dbReference>
<dbReference type="Pfam" id="PF13738">
    <property type="entry name" value="Pyr_redox_3"/>
    <property type="match status" value="1"/>
</dbReference>
<keyword evidence="1" id="KW-0285">Flavoprotein</keyword>
<dbReference type="RefSeq" id="WP_173062139.1">
    <property type="nucleotide sequence ID" value="NZ_AP022853.1"/>
</dbReference>
<evidence type="ECO:0000256" key="1">
    <source>
        <dbReference type="ARBA" id="ARBA00022630"/>
    </source>
</evidence>
<proteinExistence type="predicted"/>
<accession>A0A6F8V9B6</accession>
<organism evidence="4 5">
    <name type="scientific">Sulfurimicrobium lacus</name>
    <dbReference type="NCBI Taxonomy" id="2715678"/>
    <lineage>
        <taxon>Bacteria</taxon>
        <taxon>Pseudomonadati</taxon>
        <taxon>Pseudomonadota</taxon>
        <taxon>Betaproteobacteria</taxon>
        <taxon>Nitrosomonadales</taxon>
        <taxon>Sulfuricellaceae</taxon>
        <taxon>Sulfurimicrobium</taxon>
    </lineage>
</organism>
<feature type="domain" description="4Fe-4S ferredoxin-type" evidence="3">
    <location>
        <begin position="50"/>
        <end position="79"/>
    </location>
</feature>
<name>A0A6F8V9B6_9PROT</name>
<keyword evidence="2" id="KW-0560">Oxidoreductase</keyword>
<reference evidence="5" key="1">
    <citation type="submission" date="2020-03" db="EMBL/GenBank/DDBJ databases">
        <title>Complete genome sequence of sulfur-oxidizing bacterium skT11.</title>
        <authorList>
            <person name="Kanda M."/>
            <person name="Kojima H."/>
            <person name="Fukui M."/>
        </authorList>
    </citation>
    <scope>NUCLEOTIDE SEQUENCE [LARGE SCALE GENOMIC DNA]</scope>
    <source>
        <strain evidence="5">skT11</strain>
    </source>
</reference>